<proteinExistence type="predicted"/>
<dbReference type="Gene3D" id="3.40.50.10610">
    <property type="entry name" value="ABC-type transport auxiliary lipoprotein component"/>
    <property type="match status" value="1"/>
</dbReference>
<feature type="domain" description="ABC-type transport auxiliary lipoprotein component" evidence="2">
    <location>
        <begin position="32"/>
        <end position="196"/>
    </location>
</feature>
<dbReference type="SUPFAM" id="SSF159594">
    <property type="entry name" value="XCC0632-like"/>
    <property type="match status" value="1"/>
</dbReference>
<evidence type="ECO:0000259" key="2">
    <source>
        <dbReference type="Pfam" id="PF03886"/>
    </source>
</evidence>
<reference evidence="3" key="1">
    <citation type="submission" date="2022-01" db="EMBL/GenBank/DDBJ databases">
        <title>Pseudomonas sp. nov. isolated from Antarctic regolith.</title>
        <authorList>
            <person name="Novakova D."/>
            <person name="Sedlar K."/>
        </authorList>
    </citation>
    <scope>NUCLEOTIDE SEQUENCE</scope>
    <source>
        <strain evidence="3">P2647</strain>
    </source>
</reference>
<dbReference type="InterPro" id="IPR005586">
    <property type="entry name" value="ABC_trans_aux"/>
</dbReference>
<sequence length="212" mass="22813">MTLRESTLRNSLLALACVLGVTACASTPTHYYTLIAPATPAPANVSQAPFQFEMQAVLMPVQVDQPPLVIRQGDGSLAILENERWGAPLGDEFHDALTGQLERRFGSRDLAGLPKQSDQPVLSVRTDVRRFESVLDQYALIDVVWNLSLRGSGAGSSAKRQTVTCSSVIRQPAGIGMEGLVVAHQKAVSTLADTIARTATQWARQSDARCPS</sequence>
<evidence type="ECO:0000256" key="1">
    <source>
        <dbReference type="SAM" id="SignalP"/>
    </source>
</evidence>
<keyword evidence="1" id="KW-0732">Signal</keyword>
<evidence type="ECO:0000313" key="3">
    <source>
        <dbReference type="EMBL" id="MCF7542084.1"/>
    </source>
</evidence>
<gene>
    <name evidence="3" type="ORF">L4G47_07595</name>
</gene>
<comment type="caution">
    <text evidence="3">The sequence shown here is derived from an EMBL/GenBank/DDBJ whole genome shotgun (WGS) entry which is preliminary data.</text>
</comment>
<protein>
    <submittedName>
        <fullName evidence="3">PqiC family protein</fullName>
    </submittedName>
</protein>
<accession>A0ABS9I432</accession>
<dbReference type="Proteomes" id="UP001162905">
    <property type="component" value="Unassembled WGS sequence"/>
</dbReference>
<dbReference type="Pfam" id="PF03886">
    <property type="entry name" value="ABC_trans_aux"/>
    <property type="match status" value="1"/>
</dbReference>
<keyword evidence="4" id="KW-1185">Reference proteome</keyword>
<organism evidence="3 4">
    <name type="scientific">Pseudomonas petrae</name>
    <dbReference type="NCBI Taxonomy" id="2912190"/>
    <lineage>
        <taxon>Bacteria</taxon>
        <taxon>Pseudomonadati</taxon>
        <taxon>Pseudomonadota</taxon>
        <taxon>Gammaproteobacteria</taxon>
        <taxon>Pseudomonadales</taxon>
        <taxon>Pseudomonadaceae</taxon>
        <taxon>Pseudomonas</taxon>
    </lineage>
</organism>
<feature type="signal peptide" evidence="1">
    <location>
        <begin position="1"/>
        <end position="25"/>
    </location>
</feature>
<feature type="chain" id="PRO_5046112663" evidence="1">
    <location>
        <begin position="26"/>
        <end position="212"/>
    </location>
</feature>
<dbReference type="PROSITE" id="PS51257">
    <property type="entry name" value="PROKAR_LIPOPROTEIN"/>
    <property type="match status" value="1"/>
</dbReference>
<dbReference type="RefSeq" id="WP_237251284.1">
    <property type="nucleotide sequence ID" value="NZ_JAKJXE010000004.1"/>
</dbReference>
<dbReference type="EMBL" id="JAKJXH010000006">
    <property type="protein sequence ID" value="MCF7542084.1"/>
    <property type="molecule type" value="Genomic_DNA"/>
</dbReference>
<evidence type="ECO:0000313" key="4">
    <source>
        <dbReference type="Proteomes" id="UP001162905"/>
    </source>
</evidence>
<name>A0ABS9I432_9PSED</name>